<keyword evidence="8 11" id="KW-1133">Transmembrane helix</keyword>
<evidence type="ECO:0000256" key="2">
    <source>
        <dbReference type="ARBA" id="ARBA00004370"/>
    </source>
</evidence>
<organism evidence="15 16">
    <name type="scientific">Methylobacterium dankookense</name>
    <dbReference type="NCBI Taxonomy" id="560405"/>
    <lineage>
        <taxon>Bacteria</taxon>
        <taxon>Pseudomonadati</taxon>
        <taxon>Pseudomonadota</taxon>
        <taxon>Alphaproteobacteria</taxon>
        <taxon>Hyphomicrobiales</taxon>
        <taxon>Methylobacteriaceae</taxon>
        <taxon>Methylobacterium</taxon>
    </lineage>
</organism>
<evidence type="ECO:0000313" key="14">
    <source>
        <dbReference type="EMBL" id="GJD55141.1"/>
    </source>
</evidence>
<evidence type="ECO:0000259" key="12">
    <source>
        <dbReference type="PROSITE" id="PS50109"/>
    </source>
</evidence>
<dbReference type="PRINTS" id="PR00344">
    <property type="entry name" value="BCTRLSENSOR"/>
</dbReference>
<evidence type="ECO:0000313" key="15">
    <source>
        <dbReference type="EMBL" id="VUF13754.1"/>
    </source>
</evidence>
<dbReference type="InterPro" id="IPR003660">
    <property type="entry name" value="HAMP_dom"/>
</dbReference>
<feature type="transmembrane region" description="Helical" evidence="11">
    <location>
        <begin position="154"/>
        <end position="177"/>
    </location>
</feature>
<evidence type="ECO:0000256" key="1">
    <source>
        <dbReference type="ARBA" id="ARBA00000085"/>
    </source>
</evidence>
<dbReference type="InterPro" id="IPR005467">
    <property type="entry name" value="His_kinase_dom"/>
</dbReference>
<keyword evidence="5 15" id="KW-0808">Transferase</keyword>
<dbReference type="CDD" id="cd00082">
    <property type="entry name" value="HisKA"/>
    <property type="match status" value="1"/>
</dbReference>
<evidence type="ECO:0000256" key="7">
    <source>
        <dbReference type="ARBA" id="ARBA00022777"/>
    </source>
</evidence>
<dbReference type="InterPro" id="IPR003594">
    <property type="entry name" value="HATPase_dom"/>
</dbReference>
<evidence type="ECO:0000313" key="16">
    <source>
        <dbReference type="Proteomes" id="UP000401717"/>
    </source>
</evidence>
<evidence type="ECO:0000256" key="8">
    <source>
        <dbReference type="ARBA" id="ARBA00022989"/>
    </source>
</evidence>
<keyword evidence="10 11" id="KW-0472">Membrane</keyword>
<reference evidence="14" key="2">
    <citation type="journal article" date="2021" name="Front. Microbiol.">
        <title>Comprehensive Comparative Genomics and Phenotyping of Methylobacterium Species.</title>
        <authorList>
            <person name="Alessa O."/>
            <person name="Ogura Y."/>
            <person name="Fujitani Y."/>
            <person name="Takami H."/>
            <person name="Hayashi T."/>
            <person name="Sahin N."/>
            <person name="Tani A."/>
        </authorList>
    </citation>
    <scope>NUCLEOTIDE SEQUENCE</scope>
    <source>
        <strain evidence="14">DSM 22415</strain>
    </source>
</reference>
<gene>
    <name evidence="15" type="primary">phoQ_3</name>
    <name evidence="14" type="ORF">IFDJLNFL_1023</name>
    <name evidence="15" type="ORF">MTDSW087_03461</name>
</gene>
<dbReference type="PROSITE" id="PS50109">
    <property type="entry name" value="HIS_KIN"/>
    <property type="match status" value="1"/>
</dbReference>
<dbReference type="InterPro" id="IPR004358">
    <property type="entry name" value="Sig_transdc_His_kin-like_C"/>
</dbReference>
<dbReference type="Pfam" id="PF02518">
    <property type="entry name" value="HATPase_c"/>
    <property type="match status" value="1"/>
</dbReference>
<evidence type="ECO:0000256" key="10">
    <source>
        <dbReference type="ARBA" id="ARBA00023136"/>
    </source>
</evidence>
<evidence type="ECO:0000256" key="6">
    <source>
        <dbReference type="ARBA" id="ARBA00022692"/>
    </source>
</evidence>
<keyword evidence="7 15" id="KW-0418">Kinase</keyword>
<protein>
    <recommendedName>
        <fullName evidence="3">histidine kinase</fullName>
        <ecNumber evidence="3">2.7.13.3</ecNumber>
    </recommendedName>
</protein>
<dbReference type="Gene3D" id="1.10.287.130">
    <property type="match status" value="1"/>
</dbReference>
<dbReference type="PANTHER" id="PTHR45436:SF5">
    <property type="entry name" value="SENSOR HISTIDINE KINASE TRCS"/>
    <property type="match status" value="1"/>
</dbReference>
<dbReference type="Proteomes" id="UP001055303">
    <property type="component" value="Unassembled WGS sequence"/>
</dbReference>
<dbReference type="EC" id="2.7.13.3" evidence="3"/>
<name>A0A564G0V8_9HYPH</name>
<dbReference type="AlphaFoldDB" id="A0A564G0V8"/>
<dbReference type="InterPro" id="IPR050428">
    <property type="entry name" value="TCS_sensor_his_kinase"/>
</dbReference>
<keyword evidence="6 11" id="KW-0812">Transmembrane</keyword>
<keyword evidence="9" id="KW-0902">Two-component regulatory system</keyword>
<dbReference type="GO" id="GO:0005886">
    <property type="term" value="C:plasma membrane"/>
    <property type="evidence" value="ECO:0007669"/>
    <property type="project" value="TreeGrafter"/>
</dbReference>
<evidence type="ECO:0000256" key="9">
    <source>
        <dbReference type="ARBA" id="ARBA00023012"/>
    </source>
</evidence>
<dbReference type="SUPFAM" id="SSF55874">
    <property type="entry name" value="ATPase domain of HSP90 chaperone/DNA topoisomerase II/histidine kinase"/>
    <property type="match status" value="1"/>
</dbReference>
<dbReference type="InterPro" id="IPR003661">
    <property type="entry name" value="HisK_dim/P_dom"/>
</dbReference>
<proteinExistence type="predicted"/>
<keyword evidence="17" id="KW-1185">Reference proteome</keyword>
<evidence type="ECO:0000256" key="5">
    <source>
        <dbReference type="ARBA" id="ARBA00022679"/>
    </source>
</evidence>
<dbReference type="EMBL" id="BPQI01000018">
    <property type="protein sequence ID" value="GJD55141.1"/>
    <property type="molecule type" value="Genomic_DNA"/>
</dbReference>
<accession>A0A564G0V8</accession>
<dbReference type="InterPro" id="IPR036890">
    <property type="entry name" value="HATPase_C_sf"/>
</dbReference>
<dbReference type="PROSITE" id="PS50885">
    <property type="entry name" value="HAMP"/>
    <property type="match status" value="1"/>
</dbReference>
<evidence type="ECO:0000256" key="4">
    <source>
        <dbReference type="ARBA" id="ARBA00022553"/>
    </source>
</evidence>
<sequence length="439" mass="46869">MAAAALVALALGLAGIGLVVIFDRVSDARTVEDLDRMAKFLAGQVAVAQDGTLSVASEPPDPRLTTPYGGLYWQVDKVGTASLRSRSLWDRTLDVPVPVAGAGPAEARELTGPDGGRLAAVVRRVQLVHGRTEVPATVTVALDRRALAGSRASYLGLLVPSLLALFTVLAGAMFLFVRRALAPLRVLREDLRAVHDGRRTTLPRHFPEEVQPLVDDLNRLILFQERALMRARMQAGDMAHGLKTPLAVLGALARRVADERPDLSGEIEEQALAMGRQVERSLARARVAAAGDLRRRSCPVAPVVARLVSALRRLPGAEDVHWDVSVPPTVAYPGDEGALTELLGNLLDNARKWARRRVMVGTSGNGIVIEDDGPGMSEEAMAGVGRGRRWDETKPGTGFGIAISSDIAEETGGALTLSRSVLGGLMVVVAWDVPQPREP</sequence>
<reference evidence="15 16" key="1">
    <citation type="submission" date="2019-06" db="EMBL/GenBank/DDBJ databases">
        <authorList>
            <person name="Rodrigo-Torres L."/>
            <person name="Arahal R. D."/>
            <person name="Lucena T."/>
        </authorList>
    </citation>
    <scope>NUCLEOTIDE SEQUENCE [LARGE SCALE GENOMIC DNA]</scope>
    <source>
        <strain evidence="15 16">SW08-7</strain>
    </source>
</reference>
<evidence type="ECO:0000256" key="3">
    <source>
        <dbReference type="ARBA" id="ARBA00012438"/>
    </source>
</evidence>
<dbReference type="EMBL" id="CABFVH010000023">
    <property type="protein sequence ID" value="VUF13754.1"/>
    <property type="molecule type" value="Genomic_DNA"/>
</dbReference>
<keyword evidence="4" id="KW-0597">Phosphoprotein</keyword>
<evidence type="ECO:0000313" key="17">
    <source>
        <dbReference type="Proteomes" id="UP001055303"/>
    </source>
</evidence>
<evidence type="ECO:0000256" key="11">
    <source>
        <dbReference type="SAM" id="Phobius"/>
    </source>
</evidence>
<evidence type="ECO:0000259" key="13">
    <source>
        <dbReference type="PROSITE" id="PS50885"/>
    </source>
</evidence>
<comment type="catalytic activity">
    <reaction evidence="1">
        <text>ATP + protein L-histidine = ADP + protein N-phospho-L-histidine.</text>
        <dbReference type="EC" id="2.7.13.3"/>
    </reaction>
</comment>
<comment type="subcellular location">
    <subcellularLocation>
        <location evidence="2">Membrane</location>
    </subcellularLocation>
</comment>
<dbReference type="Proteomes" id="UP000401717">
    <property type="component" value="Unassembled WGS sequence"/>
</dbReference>
<feature type="domain" description="Histidine kinase" evidence="12">
    <location>
        <begin position="237"/>
        <end position="435"/>
    </location>
</feature>
<reference evidence="14" key="3">
    <citation type="submission" date="2021-08" db="EMBL/GenBank/DDBJ databases">
        <authorList>
            <person name="Tani A."/>
            <person name="Ola A."/>
            <person name="Ogura Y."/>
            <person name="Katsura K."/>
            <person name="Hayashi T."/>
        </authorList>
    </citation>
    <scope>NUCLEOTIDE SEQUENCE</scope>
    <source>
        <strain evidence="14">DSM 22415</strain>
    </source>
</reference>
<feature type="domain" description="HAMP" evidence="13">
    <location>
        <begin position="178"/>
        <end position="229"/>
    </location>
</feature>
<dbReference type="SMART" id="SM00387">
    <property type="entry name" value="HATPase_c"/>
    <property type="match status" value="1"/>
</dbReference>
<dbReference type="PANTHER" id="PTHR45436">
    <property type="entry name" value="SENSOR HISTIDINE KINASE YKOH"/>
    <property type="match status" value="1"/>
</dbReference>
<dbReference type="GO" id="GO:0000155">
    <property type="term" value="F:phosphorelay sensor kinase activity"/>
    <property type="evidence" value="ECO:0007669"/>
    <property type="project" value="InterPro"/>
</dbReference>
<dbReference type="Gene3D" id="3.30.565.10">
    <property type="entry name" value="Histidine kinase-like ATPase, C-terminal domain"/>
    <property type="match status" value="1"/>
</dbReference>